<organism evidence="1 2">
    <name type="scientific">Cystobacter ferrugineus</name>
    <dbReference type="NCBI Taxonomy" id="83449"/>
    <lineage>
        <taxon>Bacteria</taxon>
        <taxon>Pseudomonadati</taxon>
        <taxon>Myxococcota</taxon>
        <taxon>Myxococcia</taxon>
        <taxon>Myxococcales</taxon>
        <taxon>Cystobacterineae</taxon>
        <taxon>Archangiaceae</taxon>
        <taxon>Cystobacter</taxon>
    </lineage>
</organism>
<protein>
    <submittedName>
        <fullName evidence="1">Hydrolase</fullName>
    </submittedName>
</protein>
<dbReference type="GO" id="GO:0016787">
    <property type="term" value="F:hydrolase activity"/>
    <property type="evidence" value="ECO:0007669"/>
    <property type="project" value="UniProtKB-KW"/>
</dbReference>
<dbReference type="Pfam" id="PF00756">
    <property type="entry name" value="Esterase"/>
    <property type="match status" value="1"/>
</dbReference>
<dbReference type="InterPro" id="IPR050583">
    <property type="entry name" value="Mycobacterial_A85_antigen"/>
</dbReference>
<dbReference type="RefSeq" id="WP_071902240.1">
    <property type="nucleotide sequence ID" value="NZ_MPIN01000009.1"/>
</dbReference>
<dbReference type="STRING" id="83449.BON30_30710"/>
<dbReference type="PANTHER" id="PTHR48098">
    <property type="entry name" value="ENTEROCHELIN ESTERASE-RELATED"/>
    <property type="match status" value="1"/>
</dbReference>
<reference evidence="1 2" key="2">
    <citation type="submission" date="2016-12" db="EMBL/GenBank/DDBJ databases">
        <title>Draft Genome Sequence of Cystobacter ferrugineus Strain Cbfe23.</title>
        <authorList>
            <person name="Akbar S."/>
            <person name="Dowd S.E."/>
            <person name="Stevens D.C."/>
        </authorList>
    </citation>
    <scope>NUCLEOTIDE SEQUENCE [LARGE SCALE GENOMIC DNA]</scope>
    <source>
        <strain evidence="1 2">Cbfe23</strain>
    </source>
</reference>
<dbReference type="Gene3D" id="3.40.50.1820">
    <property type="entry name" value="alpha/beta hydrolase"/>
    <property type="match status" value="1"/>
</dbReference>
<dbReference type="SUPFAM" id="SSF53474">
    <property type="entry name" value="alpha/beta-Hydrolases"/>
    <property type="match status" value="1"/>
</dbReference>
<proteinExistence type="predicted"/>
<dbReference type="EMBL" id="MPIN01000009">
    <property type="protein sequence ID" value="OJH37093.1"/>
    <property type="molecule type" value="Genomic_DNA"/>
</dbReference>
<dbReference type="InterPro" id="IPR000801">
    <property type="entry name" value="Esterase-like"/>
</dbReference>
<dbReference type="Proteomes" id="UP000182229">
    <property type="component" value="Unassembled WGS sequence"/>
</dbReference>
<keyword evidence="1" id="KW-0378">Hydrolase</keyword>
<sequence>MGYVHIIRDFASPQEGISRTVRIYTPDAYDHAPDQRFPVLYMHDGQNVFAHPESAIYETWCANATLDSLVAEGRVEPWIIVAVDSTHNRLSEYSPWDEPRSHVRASGDAYVRFVIQTLKPYVESVYRTRTGPEWTAVMGSSLGGLISLYMGWRYPELFGRIGGLSPSVMWGWGRFFSEWTRHTRRWSRIYLDAGLHETVDPVGYVMRYGEATRDFYHHLKGLGYGEHELALVLEPEGHHHERDWQRRLPLAMNWLLS</sequence>
<keyword evidence="2" id="KW-1185">Reference proteome</keyword>
<dbReference type="OrthoDB" id="49490at2"/>
<evidence type="ECO:0000313" key="2">
    <source>
        <dbReference type="Proteomes" id="UP000182229"/>
    </source>
</evidence>
<comment type="caution">
    <text evidence="1">The sequence shown here is derived from an EMBL/GenBank/DDBJ whole genome shotgun (WGS) entry which is preliminary data.</text>
</comment>
<reference evidence="2" key="1">
    <citation type="submission" date="2016-11" db="EMBL/GenBank/DDBJ databases">
        <authorList>
            <person name="Shukria A."/>
            <person name="Stevens D.C."/>
        </authorList>
    </citation>
    <scope>NUCLEOTIDE SEQUENCE [LARGE SCALE GENOMIC DNA]</scope>
    <source>
        <strain evidence="2">Cbfe23</strain>
    </source>
</reference>
<dbReference type="AlphaFoldDB" id="A0A1L9B4F4"/>
<accession>A0A1L9B4F4</accession>
<dbReference type="PANTHER" id="PTHR48098:SF6">
    <property type="entry name" value="FERRI-BACILLIBACTIN ESTERASE BESA"/>
    <property type="match status" value="1"/>
</dbReference>
<gene>
    <name evidence="1" type="ORF">BON30_30710</name>
</gene>
<dbReference type="InterPro" id="IPR029058">
    <property type="entry name" value="AB_hydrolase_fold"/>
</dbReference>
<evidence type="ECO:0000313" key="1">
    <source>
        <dbReference type="EMBL" id="OJH37093.1"/>
    </source>
</evidence>
<name>A0A1L9B4F4_9BACT</name>